<organism evidence="2 3">
    <name type="scientific">Cephalotus follicularis</name>
    <name type="common">Albany pitcher plant</name>
    <dbReference type="NCBI Taxonomy" id="3775"/>
    <lineage>
        <taxon>Eukaryota</taxon>
        <taxon>Viridiplantae</taxon>
        <taxon>Streptophyta</taxon>
        <taxon>Embryophyta</taxon>
        <taxon>Tracheophyta</taxon>
        <taxon>Spermatophyta</taxon>
        <taxon>Magnoliopsida</taxon>
        <taxon>eudicotyledons</taxon>
        <taxon>Gunneridae</taxon>
        <taxon>Pentapetalae</taxon>
        <taxon>rosids</taxon>
        <taxon>fabids</taxon>
        <taxon>Oxalidales</taxon>
        <taxon>Cephalotaceae</taxon>
        <taxon>Cephalotus</taxon>
    </lineage>
</organism>
<keyword evidence="3" id="KW-1185">Reference proteome</keyword>
<comment type="caution">
    <text evidence="2">The sequence shown here is derived from an EMBL/GenBank/DDBJ whole genome shotgun (WGS) entry which is preliminary data.</text>
</comment>
<dbReference type="PANTHER" id="PTHR31286">
    <property type="entry name" value="GLYCINE-RICH CELL WALL STRUCTURAL PROTEIN 1.8-LIKE"/>
    <property type="match status" value="1"/>
</dbReference>
<dbReference type="AlphaFoldDB" id="A0A1Q3CVQ7"/>
<dbReference type="Proteomes" id="UP000187406">
    <property type="component" value="Unassembled WGS sequence"/>
</dbReference>
<feature type="non-terminal residue" evidence="2">
    <location>
        <position position="1"/>
    </location>
</feature>
<protein>
    <submittedName>
        <fullName evidence="2">DUF4283 domain-containing protein</fullName>
    </submittedName>
</protein>
<gene>
    <name evidence="2" type="ORF">CFOL_v3_27758</name>
</gene>
<evidence type="ECO:0000256" key="1">
    <source>
        <dbReference type="SAM" id="MobiDB-lite"/>
    </source>
</evidence>
<proteinExistence type="predicted"/>
<dbReference type="EMBL" id="BDDD01003170">
    <property type="protein sequence ID" value="GAV84314.1"/>
    <property type="molecule type" value="Genomic_DNA"/>
</dbReference>
<dbReference type="PANTHER" id="PTHR31286:SF99">
    <property type="entry name" value="DUF4283 DOMAIN-CONTAINING PROTEIN"/>
    <property type="match status" value="1"/>
</dbReference>
<evidence type="ECO:0000313" key="3">
    <source>
        <dbReference type="Proteomes" id="UP000187406"/>
    </source>
</evidence>
<name>A0A1Q3CVQ7_CEPFO</name>
<accession>A0A1Q3CVQ7</accession>
<sequence>CLSSLSSASPSPPPPPLPSYASVLGASQAEPFCPLSSLPNIPPISLSPVSSSNIEGLPHIVFSPAYFGAAAAHNNLTLLARFASSTPPVNAFDLHVNSTWGLSRPATVGYLDFRVLAIQFQDQADLSLAWSRSSRLFNGQSYLLLRWSHDHRRCDSPQAAVWMRFPGLPLPLHNPSILKAIGDSLGCFLCTDANTAKLKHPRAARLCVEMDLSTPPPSAFVAVFGDLKIHQRIVIESRLSFCTHCLLQGHLVSACRNRKGKRPAEASPTVRSGKATCGGPLLAGTPSHGLNNLPLPLPSVASPTCTPDVCENAPVTHPRPILAFTRADPLPGPSLESGQAHPPSSLSGQAFLPHPATPPSPTSFGLPEPAPIGQAQAPSILGPCPQPLVLAPFLGPFASGSVCEAAIAPCPLSPSLLVDPVAPCFSSFPGQSSTAFDPMSIELSLPPVWSSCGLTPTRPSLVLPASYSPFTHPPCFGAPL</sequence>
<reference evidence="3" key="1">
    <citation type="submission" date="2016-04" db="EMBL/GenBank/DDBJ databases">
        <title>Cephalotus genome sequencing.</title>
        <authorList>
            <person name="Fukushima K."/>
            <person name="Hasebe M."/>
            <person name="Fang X."/>
        </authorList>
    </citation>
    <scope>NUCLEOTIDE SEQUENCE [LARGE SCALE GENOMIC DNA]</scope>
    <source>
        <strain evidence="3">cv. St1</strain>
    </source>
</reference>
<evidence type="ECO:0000313" key="2">
    <source>
        <dbReference type="EMBL" id="GAV84314.1"/>
    </source>
</evidence>
<feature type="region of interest" description="Disordered" evidence="1">
    <location>
        <begin position="325"/>
        <end position="364"/>
    </location>
</feature>
<dbReference type="InterPro" id="IPR040256">
    <property type="entry name" value="At4g02000-like"/>
</dbReference>
<dbReference type="InParanoid" id="A0A1Q3CVQ7"/>